<proteinExistence type="predicted"/>
<organism evidence="2 3">
    <name type="scientific">Halocaridina rubra</name>
    <name type="common">Hawaiian red shrimp</name>
    <dbReference type="NCBI Taxonomy" id="373956"/>
    <lineage>
        <taxon>Eukaryota</taxon>
        <taxon>Metazoa</taxon>
        <taxon>Ecdysozoa</taxon>
        <taxon>Arthropoda</taxon>
        <taxon>Crustacea</taxon>
        <taxon>Multicrustacea</taxon>
        <taxon>Malacostraca</taxon>
        <taxon>Eumalacostraca</taxon>
        <taxon>Eucarida</taxon>
        <taxon>Decapoda</taxon>
        <taxon>Pleocyemata</taxon>
        <taxon>Caridea</taxon>
        <taxon>Atyoidea</taxon>
        <taxon>Atyidae</taxon>
        <taxon>Halocaridina</taxon>
    </lineage>
</organism>
<keyword evidence="3" id="KW-1185">Reference proteome</keyword>
<comment type="caution">
    <text evidence="2">The sequence shown here is derived from an EMBL/GenBank/DDBJ whole genome shotgun (WGS) entry which is preliminary data.</text>
</comment>
<accession>A0AAN8WVD2</accession>
<dbReference type="Proteomes" id="UP001381693">
    <property type="component" value="Unassembled WGS sequence"/>
</dbReference>
<protein>
    <submittedName>
        <fullName evidence="2">Uncharacterized protein</fullName>
    </submittedName>
</protein>
<dbReference type="EMBL" id="JAXCGZ010013318">
    <property type="protein sequence ID" value="KAK7072867.1"/>
    <property type="molecule type" value="Genomic_DNA"/>
</dbReference>
<feature type="compositionally biased region" description="Polar residues" evidence="1">
    <location>
        <begin position="95"/>
        <end position="107"/>
    </location>
</feature>
<gene>
    <name evidence="2" type="ORF">SK128_011161</name>
</gene>
<sequence>MAHMLSCGLPKKVDAISSSSVPANVEVSGHGHTVGASKTGNALAGCSKVAFPALAAISPVPCSNITSIAQMDMVTQTNPEKSAPEKTPGQEEESITSVTAQCHQVNDNAIEIENA</sequence>
<evidence type="ECO:0000313" key="3">
    <source>
        <dbReference type="Proteomes" id="UP001381693"/>
    </source>
</evidence>
<feature type="region of interest" description="Disordered" evidence="1">
    <location>
        <begin position="75"/>
        <end position="115"/>
    </location>
</feature>
<reference evidence="2 3" key="1">
    <citation type="submission" date="2023-11" db="EMBL/GenBank/DDBJ databases">
        <title>Halocaridina rubra genome assembly.</title>
        <authorList>
            <person name="Smith C."/>
        </authorList>
    </citation>
    <scope>NUCLEOTIDE SEQUENCE [LARGE SCALE GENOMIC DNA]</scope>
    <source>
        <strain evidence="2">EP-1</strain>
        <tissue evidence="2">Whole</tissue>
    </source>
</reference>
<dbReference type="AlphaFoldDB" id="A0AAN8WVD2"/>
<evidence type="ECO:0000313" key="2">
    <source>
        <dbReference type="EMBL" id="KAK7072867.1"/>
    </source>
</evidence>
<evidence type="ECO:0000256" key="1">
    <source>
        <dbReference type="SAM" id="MobiDB-lite"/>
    </source>
</evidence>
<name>A0AAN8WVD2_HALRR</name>